<dbReference type="InterPro" id="IPR014966">
    <property type="entry name" value="FRG-dom"/>
</dbReference>
<dbReference type="Proteomes" id="UP000002725">
    <property type="component" value="Chromosome"/>
</dbReference>
<feature type="domain" description="FRG" evidence="1">
    <location>
        <begin position="90"/>
        <end position="197"/>
    </location>
</feature>
<evidence type="ECO:0000313" key="3">
    <source>
        <dbReference type="Proteomes" id="UP000002725"/>
    </source>
</evidence>
<dbReference type="Pfam" id="PF08867">
    <property type="entry name" value="FRG"/>
    <property type="match status" value="1"/>
</dbReference>
<protein>
    <submittedName>
        <fullName evidence="2">FRG domain protein</fullName>
    </submittedName>
</protein>
<dbReference type="EMBL" id="CP001108">
    <property type="protein sequence ID" value="ACF47317.1"/>
    <property type="molecule type" value="Genomic_DNA"/>
</dbReference>
<organism evidence="2 3">
    <name type="scientific">Prosthecochloris aestuarii (strain DSM 271 / SK 413)</name>
    <dbReference type="NCBI Taxonomy" id="290512"/>
    <lineage>
        <taxon>Bacteria</taxon>
        <taxon>Pseudomonadati</taxon>
        <taxon>Chlorobiota</taxon>
        <taxon>Chlorobiia</taxon>
        <taxon>Chlorobiales</taxon>
        <taxon>Chlorobiaceae</taxon>
        <taxon>Prosthecochloris</taxon>
    </lineage>
</organism>
<dbReference type="HOGENOM" id="CLU_674147_0_0_10"/>
<dbReference type="RefSeq" id="WP_012506845.1">
    <property type="nucleotide sequence ID" value="NC_011059.1"/>
</dbReference>
<sequence length="408" mass="46168">MNQSLPSSTDAENFLAKWVYEQLALLRDQTLGPALRMPEYAFDVYDALQPSLERIVGPQRTTGRDTVMTVPTPWHATLALESLQHYFTSQQRRAVFRGQADSNWQIISSIARDGIDLQREKLRASLFCDILGAMSFGTVTSMSPRFGTLNLRIPKESYYAAAQHYGIRTDLIDVTSDAAVAVSFAATHPAPSPECLASVYVLDLDLALDHGCSIVVPPPFVERLHKQRGFFIKHGDVERPIGPDDGVVMEVRFPANFDFKPFRVIRRDTGIVDLLTPNGAIDSLLTMIDKLIDGHDESELQSADLISDAASRMKPQFDDIYRDPLLMWGQYVDAFEDMLYWTAYFAADSLAIDRNILAHIANDNKHLVNGVVQLYTWMMNDPKFEYTEDRRRFRGDLISMLREPLPQE</sequence>
<proteinExistence type="predicted"/>
<reference evidence="2" key="1">
    <citation type="submission" date="2008-06" db="EMBL/GenBank/DDBJ databases">
        <title>Complete sequence of chromosome of Prosthecochloris aestuarii DSM 271.</title>
        <authorList>
            <consortium name="US DOE Joint Genome Institute"/>
            <person name="Lucas S."/>
            <person name="Copeland A."/>
            <person name="Lapidus A."/>
            <person name="Glavina del Rio T."/>
            <person name="Dalin E."/>
            <person name="Tice H."/>
            <person name="Bruce D."/>
            <person name="Goodwin L."/>
            <person name="Pitluck S."/>
            <person name="Schmutz J."/>
            <person name="Larimer F."/>
            <person name="Land M."/>
            <person name="Hauser L."/>
            <person name="Kyrpides N."/>
            <person name="Anderson I."/>
            <person name="Liu Z."/>
            <person name="Li T."/>
            <person name="Zhao F."/>
            <person name="Overmann J."/>
            <person name="Bryant D.A."/>
            <person name="Richardson P."/>
        </authorList>
    </citation>
    <scope>NUCLEOTIDE SEQUENCE [LARGE SCALE GENOMIC DNA]</scope>
    <source>
        <strain evidence="2">DSM 271</strain>
    </source>
</reference>
<dbReference type="KEGG" id="paa:Paes_2325"/>
<gene>
    <name evidence="2" type="ordered locus">Paes_2325</name>
</gene>
<evidence type="ECO:0000259" key="1">
    <source>
        <dbReference type="SMART" id="SM00901"/>
    </source>
</evidence>
<dbReference type="AlphaFoldDB" id="B4S6W2"/>
<evidence type="ECO:0000313" key="2">
    <source>
        <dbReference type="EMBL" id="ACF47317.1"/>
    </source>
</evidence>
<keyword evidence="3" id="KW-1185">Reference proteome</keyword>
<name>B4S6W2_PROA2</name>
<accession>B4S6W2</accession>
<dbReference type="SMART" id="SM00901">
    <property type="entry name" value="FRG"/>
    <property type="match status" value="1"/>
</dbReference>